<dbReference type="Proteomes" id="UP000005876">
    <property type="component" value="Chromosome"/>
</dbReference>
<sequence>MRHQAAGEEHRKARRVIDAAVDFRTGGWNLCSIGMHSPVILLFRS</sequence>
<gene>
    <name evidence="1" type="ordered locus">HPL003_19430</name>
</gene>
<evidence type="ECO:0000313" key="1">
    <source>
        <dbReference type="EMBL" id="AET60626.1"/>
    </source>
</evidence>
<protein>
    <submittedName>
        <fullName evidence="1">Uncharacterized protein</fullName>
    </submittedName>
</protein>
<dbReference type="KEGG" id="pta:HPL003_19430"/>
<accession>G7W2X0</accession>
<name>G7W2X0_PAETH</name>
<reference key="2">
    <citation type="submission" date="2011-11" db="EMBL/GenBank/DDBJ databases">
        <authorList>
            <person name="Shin S.H."/>
            <person name="Kim S."/>
            <person name="Kim J.Y."/>
        </authorList>
    </citation>
    <scope>NUCLEOTIDE SEQUENCE</scope>
    <source>
        <strain>HPL-003</strain>
    </source>
</reference>
<dbReference type="EMBL" id="CP003107">
    <property type="protein sequence ID" value="AET60626.1"/>
    <property type="molecule type" value="Genomic_DNA"/>
</dbReference>
<proteinExistence type="predicted"/>
<dbReference type="HOGENOM" id="CLU_3202935_0_0_9"/>
<dbReference type="AlphaFoldDB" id="G7W2X0"/>
<evidence type="ECO:0000313" key="2">
    <source>
        <dbReference type="Proteomes" id="UP000005876"/>
    </source>
</evidence>
<organism evidence="1 2">
    <name type="scientific">Paenibacillus terrae (strain HPL-003)</name>
    <dbReference type="NCBI Taxonomy" id="985665"/>
    <lineage>
        <taxon>Bacteria</taxon>
        <taxon>Bacillati</taxon>
        <taxon>Bacillota</taxon>
        <taxon>Bacilli</taxon>
        <taxon>Bacillales</taxon>
        <taxon>Paenibacillaceae</taxon>
        <taxon>Paenibacillus</taxon>
    </lineage>
</organism>
<reference evidence="2" key="1">
    <citation type="submission" date="2011-11" db="EMBL/GenBank/DDBJ databases">
        <title>Complete sequence of Paenibacillus terrae HPL-003.</title>
        <authorList>
            <person name="Shin S.H."/>
            <person name="Kim S."/>
            <person name="Kim J.Y."/>
        </authorList>
    </citation>
    <scope>NUCLEOTIDE SEQUENCE [LARGE SCALE GENOMIC DNA]</scope>
    <source>
        <strain evidence="2">HPL-003</strain>
    </source>
</reference>
<reference evidence="1 2" key="3">
    <citation type="journal article" date="2012" name="J. Bacteriol.">
        <title>Genome Sequence of Paenibacillus terrae HPL-003, a Xylanase-Producing Bacterium Isolated from Soil Found in Forest Residue.</title>
        <authorList>
            <person name="Shin S.H."/>
            <person name="Kim S."/>
            <person name="Kim J.Y."/>
            <person name="Song H.Y."/>
            <person name="Cho S.J."/>
            <person name="Kim D.R."/>
            <person name="Lee K.I."/>
            <person name="Lim H.K."/>
            <person name="Park N.J."/>
            <person name="Hwang I.T."/>
            <person name="Yang K.S."/>
        </authorList>
    </citation>
    <scope>NUCLEOTIDE SEQUENCE [LARGE SCALE GENOMIC DNA]</scope>
    <source>
        <strain evidence="1 2">HPL-003</strain>
    </source>
</reference>